<feature type="domain" description="DUF7674" evidence="1">
    <location>
        <begin position="13"/>
        <end position="116"/>
    </location>
</feature>
<dbReference type="Proteomes" id="UP000515369">
    <property type="component" value="Chromosome"/>
</dbReference>
<dbReference type="AlphaFoldDB" id="A0A7G5GNA1"/>
<protein>
    <recommendedName>
        <fullName evidence="1">DUF7674 domain-containing protein</fullName>
    </recommendedName>
</protein>
<dbReference type="KEGG" id="sfol:H3H32_20230"/>
<dbReference type="Pfam" id="PF24722">
    <property type="entry name" value="DUF7674"/>
    <property type="match status" value="1"/>
</dbReference>
<evidence type="ECO:0000313" key="3">
    <source>
        <dbReference type="Proteomes" id="UP000515369"/>
    </source>
</evidence>
<keyword evidence="3" id="KW-1185">Reference proteome</keyword>
<gene>
    <name evidence="2" type="ORF">H3H32_20230</name>
</gene>
<reference evidence="2 3" key="1">
    <citation type="submission" date="2020-07" db="EMBL/GenBank/DDBJ databases">
        <title>Spirosoma foliorum sp. nov., isolated from the leaves on the Nejang mountain Korea, Republic of.</title>
        <authorList>
            <person name="Ho H."/>
            <person name="Lee Y.-J."/>
            <person name="Nurcahyanto D.-A."/>
            <person name="Kim S.-G."/>
        </authorList>
    </citation>
    <scope>NUCLEOTIDE SEQUENCE [LARGE SCALE GENOMIC DNA]</scope>
    <source>
        <strain evidence="2 3">PL0136</strain>
    </source>
</reference>
<dbReference type="EMBL" id="CP059732">
    <property type="protein sequence ID" value="QMW00343.1"/>
    <property type="molecule type" value="Genomic_DNA"/>
</dbReference>
<dbReference type="RefSeq" id="WP_182457460.1">
    <property type="nucleotide sequence ID" value="NZ_CP059732.1"/>
</dbReference>
<dbReference type="InterPro" id="IPR056091">
    <property type="entry name" value="DUF7674"/>
</dbReference>
<organism evidence="2 3">
    <name type="scientific">Spirosoma foliorum</name>
    <dbReference type="NCBI Taxonomy" id="2710596"/>
    <lineage>
        <taxon>Bacteria</taxon>
        <taxon>Pseudomonadati</taxon>
        <taxon>Bacteroidota</taxon>
        <taxon>Cytophagia</taxon>
        <taxon>Cytophagales</taxon>
        <taxon>Cytophagaceae</taxon>
        <taxon>Spirosoma</taxon>
    </lineage>
</organism>
<evidence type="ECO:0000313" key="2">
    <source>
        <dbReference type="EMBL" id="QMW00343.1"/>
    </source>
</evidence>
<proteinExistence type="predicted"/>
<sequence>MEDVIHKTELLSLLINRLPESREEFMGLPQETSIHVTLHLLSEVTVKLAHQHKHLALERCLLTAEEVLINGDKQVSDAFCTVYMYQLSMLMRHRDADSELIHRLLPYGLRTEYQRQLTAGLS</sequence>
<name>A0A7G5GNA1_9BACT</name>
<evidence type="ECO:0000259" key="1">
    <source>
        <dbReference type="Pfam" id="PF24722"/>
    </source>
</evidence>
<accession>A0A7G5GNA1</accession>